<keyword evidence="4" id="KW-1185">Reference proteome</keyword>
<evidence type="ECO:0000256" key="1">
    <source>
        <dbReference type="SAM" id="Coils"/>
    </source>
</evidence>
<feature type="coiled-coil region" evidence="1">
    <location>
        <begin position="19"/>
        <end position="67"/>
    </location>
</feature>
<evidence type="ECO:0000313" key="3">
    <source>
        <dbReference type="EMBL" id="OQS04427.1"/>
    </source>
</evidence>
<dbReference type="EMBL" id="JNBS01000617">
    <property type="protein sequence ID" value="OQS04427.1"/>
    <property type="molecule type" value="Genomic_DNA"/>
</dbReference>
<comment type="caution">
    <text evidence="3">The sequence shown here is derived from an EMBL/GenBank/DDBJ whole genome shotgun (WGS) entry which is preliminary data.</text>
</comment>
<dbReference type="Proteomes" id="UP000243217">
    <property type="component" value="Unassembled WGS sequence"/>
</dbReference>
<name>A0A1W0A2D0_9STRA</name>
<gene>
    <name evidence="3" type="ORF">THRCLA_03337</name>
</gene>
<feature type="region of interest" description="Disordered" evidence="2">
    <location>
        <begin position="89"/>
        <end position="127"/>
    </location>
</feature>
<dbReference type="AlphaFoldDB" id="A0A1W0A2D0"/>
<sequence>MTMELEKLREYKKLTKLRMKQAAEKLATYRVQLEEATKTIATHEATIAQQANLISELRLEVVKLKEKKAIEGNNVVQACVDDVPLKEVLKENSSSTDSSEESGSESSLMESSSDEEEKEVPAKTSWEDMPAVKSSLDAVKYTVVEDAEPSTKKQKTQDTSSELNLFLKDARNINGSKKQKAEKGFRSFYNIIRDSNDKTRTTDVLLPKLITFLKKTHDIPLSIILPAFVLIAIPSFDVLIHVQVLNAIATNQDDVRMTLAFISRHIARKNKLPIKIQVGWCRIHTLLSKQHDAIASTNTFIVDRLLAPNRHILDFVALSECWPQVFSSMHPNNCSSILAATARYMIGILMEMREAEDALDVQIEPIDQMYALCGGNLTADHEFLLSAFNSIQESSIFDYCQSVRILVTALDWAQCQEKFPILGEIITKPAVPTANAHLLLAGVVASIFIQTTDDNGTVFINTAKEIMQRITATLQDANSDENIKTTAAIALLDVVSHISVKSLAKEYLHPLLKWFGSQTPKEQLAFENVFLRKLQQTVISLV</sequence>
<dbReference type="OrthoDB" id="79607at2759"/>
<evidence type="ECO:0000256" key="2">
    <source>
        <dbReference type="SAM" id="MobiDB-lite"/>
    </source>
</evidence>
<keyword evidence="1" id="KW-0175">Coiled coil</keyword>
<accession>A0A1W0A2D0</accession>
<reference evidence="3 4" key="1">
    <citation type="journal article" date="2014" name="Genome Biol. Evol.">
        <title>The secreted proteins of Achlya hypogyna and Thraustotheca clavata identify the ancestral oomycete secretome and reveal gene acquisitions by horizontal gene transfer.</title>
        <authorList>
            <person name="Misner I."/>
            <person name="Blouin N."/>
            <person name="Leonard G."/>
            <person name="Richards T.A."/>
            <person name="Lane C.E."/>
        </authorList>
    </citation>
    <scope>NUCLEOTIDE SEQUENCE [LARGE SCALE GENOMIC DNA]</scope>
    <source>
        <strain evidence="3 4">ATCC 34112</strain>
    </source>
</reference>
<proteinExistence type="predicted"/>
<protein>
    <submittedName>
        <fullName evidence="3">Uncharacterized protein</fullName>
    </submittedName>
</protein>
<organism evidence="3 4">
    <name type="scientific">Thraustotheca clavata</name>
    <dbReference type="NCBI Taxonomy" id="74557"/>
    <lineage>
        <taxon>Eukaryota</taxon>
        <taxon>Sar</taxon>
        <taxon>Stramenopiles</taxon>
        <taxon>Oomycota</taxon>
        <taxon>Saprolegniomycetes</taxon>
        <taxon>Saprolegniales</taxon>
        <taxon>Achlyaceae</taxon>
        <taxon>Thraustotheca</taxon>
    </lineage>
</organism>
<evidence type="ECO:0000313" key="4">
    <source>
        <dbReference type="Proteomes" id="UP000243217"/>
    </source>
</evidence>